<organism evidence="1 2">
    <name type="scientific">Ruthenibacterium lactatiformans</name>
    <dbReference type="NCBI Taxonomy" id="1550024"/>
    <lineage>
        <taxon>Bacteria</taxon>
        <taxon>Bacillati</taxon>
        <taxon>Bacillota</taxon>
        <taxon>Clostridia</taxon>
        <taxon>Eubacteriales</taxon>
        <taxon>Oscillospiraceae</taxon>
        <taxon>Ruthenibacterium</taxon>
    </lineage>
</organism>
<gene>
    <name evidence="1" type="ORF">TQ39_06345</name>
</gene>
<proteinExistence type="predicted"/>
<reference evidence="1" key="1">
    <citation type="submission" date="2015-02" db="EMBL/GenBank/DDBJ databases">
        <title>A novel member of the family Ruminococcaceae isolated from human feces.</title>
        <authorList>
            <person name="Shkoporov A.N."/>
            <person name="Chaplin A.V."/>
            <person name="Motuzova O.V."/>
            <person name="Kafarskaia L.I."/>
            <person name="Khokhlova E.V."/>
            <person name="Efimov B.A."/>
        </authorList>
    </citation>
    <scope>NUCLEOTIDE SEQUENCE [LARGE SCALE GENOMIC DNA]</scope>
    <source>
        <strain evidence="1">585-1</strain>
    </source>
</reference>
<dbReference type="EMBL" id="JXXK01000006">
    <property type="protein sequence ID" value="KJF40516.1"/>
    <property type="molecule type" value="Genomic_DNA"/>
</dbReference>
<dbReference type="AlphaFoldDB" id="A0A0D8J1T4"/>
<comment type="caution">
    <text evidence="1">The sequence shown here is derived from an EMBL/GenBank/DDBJ whole genome shotgun (WGS) entry which is preliminary data.</text>
</comment>
<sequence>MPPSAAAKRKIAAGRLKFLFFSRRTPCLAHGLMVSYIRYWDFPEQGQYTIGDAGRAIDKPICLCIKTDNSA</sequence>
<name>A0A0D8J1T4_9FIRM</name>
<evidence type="ECO:0000313" key="1">
    <source>
        <dbReference type="EMBL" id="KJF40516.1"/>
    </source>
</evidence>
<protein>
    <submittedName>
        <fullName evidence="1">Uncharacterized protein</fullName>
    </submittedName>
</protein>
<dbReference type="Proteomes" id="UP000032483">
    <property type="component" value="Unassembled WGS sequence"/>
</dbReference>
<keyword evidence="2" id="KW-1185">Reference proteome</keyword>
<accession>A0A0D8J1T4</accession>
<evidence type="ECO:0000313" key="2">
    <source>
        <dbReference type="Proteomes" id="UP000032483"/>
    </source>
</evidence>